<dbReference type="EMBL" id="JAWWNJ010000024">
    <property type="protein sequence ID" value="KAK7031689.1"/>
    <property type="molecule type" value="Genomic_DNA"/>
</dbReference>
<proteinExistence type="predicted"/>
<evidence type="ECO:0000313" key="1">
    <source>
        <dbReference type="EMBL" id="KAK7031689.1"/>
    </source>
</evidence>
<dbReference type="AlphaFoldDB" id="A0AAW0BXW3"/>
<keyword evidence="2" id="KW-1185">Reference proteome</keyword>
<name>A0AAW0BXW3_9AGAR</name>
<dbReference type="Proteomes" id="UP001362999">
    <property type="component" value="Unassembled WGS sequence"/>
</dbReference>
<organism evidence="1 2">
    <name type="scientific">Favolaschia claudopus</name>
    <dbReference type="NCBI Taxonomy" id="2862362"/>
    <lineage>
        <taxon>Eukaryota</taxon>
        <taxon>Fungi</taxon>
        <taxon>Dikarya</taxon>
        <taxon>Basidiomycota</taxon>
        <taxon>Agaricomycotina</taxon>
        <taxon>Agaricomycetes</taxon>
        <taxon>Agaricomycetidae</taxon>
        <taxon>Agaricales</taxon>
        <taxon>Marasmiineae</taxon>
        <taxon>Mycenaceae</taxon>
        <taxon>Favolaschia</taxon>
    </lineage>
</organism>
<accession>A0AAW0BXW3</accession>
<comment type="caution">
    <text evidence="1">The sequence shown here is derived from an EMBL/GenBank/DDBJ whole genome shotgun (WGS) entry which is preliminary data.</text>
</comment>
<evidence type="ECO:0008006" key="3">
    <source>
        <dbReference type="Google" id="ProtNLM"/>
    </source>
</evidence>
<sequence length="104" mass="11776">MRGAARGIIGMIMRRTMSRGGRFYLCDVVERAGNSQYLSLVKRLRISAHFVPALGITLPSLDTLCVQSISSNVWKQVDAWSFPRLRVLKNDTQFISFTRASNRL</sequence>
<reference evidence="1 2" key="1">
    <citation type="journal article" date="2024" name="J Genomics">
        <title>Draft genome sequencing and assembly of Favolaschia claudopus CIRM-BRFM 2984 isolated from oak limbs.</title>
        <authorList>
            <person name="Navarro D."/>
            <person name="Drula E."/>
            <person name="Chaduli D."/>
            <person name="Cazenave R."/>
            <person name="Ahrendt S."/>
            <person name="Wang J."/>
            <person name="Lipzen A."/>
            <person name="Daum C."/>
            <person name="Barry K."/>
            <person name="Grigoriev I.V."/>
            <person name="Favel A."/>
            <person name="Rosso M.N."/>
            <person name="Martin F."/>
        </authorList>
    </citation>
    <scope>NUCLEOTIDE SEQUENCE [LARGE SCALE GENOMIC DNA]</scope>
    <source>
        <strain evidence="1 2">CIRM-BRFM 2984</strain>
    </source>
</reference>
<protein>
    <recommendedName>
        <fullName evidence="3">Ribosomal protein L14</fullName>
    </recommendedName>
</protein>
<evidence type="ECO:0000313" key="2">
    <source>
        <dbReference type="Proteomes" id="UP001362999"/>
    </source>
</evidence>
<gene>
    <name evidence="1" type="ORF">R3P38DRAFT_824862</name>
</gene>